<dbReference type="EMBL" id="ML179046">
    <property type="protein sequence ID" value="THV05904.1"/>
    <property type="molecule type" value="Genomic_DNA"/>
</dbReference>
<sequence>MLLIMHTAALCNFDTLEVLKSKEQPYAMDSRGVLKLKTKDNLERSPKHSISEVHKRIYARVSLLSCLESLTPFVLNFDHISGDWFCKLSRSTAGFINCIQKDSANPSHVLVDPDVIGLPSFRPLFFRIPAAWTNSLT</sequence>
<evidence type="ECO:0000313" key="1">
    <source>
        <dbReference type="EMBL" id="THV05904.1"/>
    </source>
</evidence>
<proteinExistence type="predicted"/>
<dbReference type="Proteomes" id="UP000297245">
    <property type="component" value="Unassembled WGS sequence"/>
</dbReference>
<protein>
    <submittedName>
        <fullName evidence="1">Uncharacterized protein</fullName>
    </submittedName>
</protein>
<organism evidence="1 2">
    <name type="scientific">Dendrothele bispora (strain CBS 962.96)</name>
    <dbReference type="NCBI Taxonomy" id="1314807"/>
    <lineage>
        <taxon>Eukaryota</taxon>
        <taxon>Fungi</taxon>
        <taxon>Dikarya</taxon>
        <taxon>Basidiomycota</taxon>
        <taxon>Agaricomycotina</taxon>
        <taxon>Agaricomycetes</taxon>
        <taxon>Agaricomycetidae</taxon>
        <taxon>Agaricales</taxon>
        <taxon>Agaricales incertae sedis</taxon>
        <taxon>Dendrothele</taxon>
    </lineage>
</organism>
<name>A0A4S8MU32_DENBC</name>
<keyword evidence="2" id="KW-1185">Reference proteome</keyword>
<accession>A0A4S8MU32</accession>
<reference evidence="1 2" key="1">
    <citation type="journal article" date="2019" name="Nat. Ecol. Evol.">
        <title>Megaphylogeny resolves global patterns of mushroom evolution.</title>
        <authorList>
            <person name="Varga T."/>
            <person name="Krizsan K."/>
            <person name="Foldi C."/>
            <person name="Dima B."/>
            <person name="Sanchez-Garcia M."/>
            <person name="Sanchez-Ramirez S."/>
            <person name="Szollosi G.J."/>
            <person name="Szarkandi J.G."/>
            <person name="Papp V."/>
            <person name="Albert L."/>
            <person name="Andreopoulos W."/>
            <person name="Angelini C."/>
            <person name="Antonin V."/>
            <person name="Barry K.W."/>
            <person name="Bougher N.L."/>
            <person name="Buchanan P."/>
            <person name="Buyck B."/>
            <person name="Bense V."/>
            <person name="Catcheside P."/>
            <person name="Chovatia M."/>
            <person name="Cooper J."/>
            <person name="Damon W."/>
            <person name="Desjardin D."/>
            <person name="Finy P."/>
            <person name="Geml J."/>
            <person name="Haridas S."/>
            <person name="Hughes K."/>
            <person name="Justo A."/>
            <person name="Karasinski D."/>
            <person name="Kautmanova I."/>
            <person name="Kiss B."/>
            <person name="Kocsube S."/>
            <person name="Kotiranta H."/>
            <person name="LaButti K.M."/>
            <person name="Lechner B.E."/>
            <person name="Liimatainen K."/>
            <person name="Lipzen A."/>
            <person name="Lukacs Z."/>
            <person name="Mihaltcheva S."/>
            <person name="Morgado L.N."/>
            <person name="Niskanen T."/>
            <person name="Noordeloos M.E."/>
            <person name="Ohm R.A."/>
            <person name="Ortiz-Santana B."/>
            <person name="Ovrebo C."/>
            <person name="Racz N."/>
            <person name="Riley R."/>
            <person name="Savchenko A."/>
            <person name="Shiryaev A."/>
            <person name="Soop K."/>
            <person name="Spirin V."/>
            <person name="Szebenyi C."/>
            <person name="Tomsovsky M."/>
            <person name="Tulloss R.E."/>
            <person name="Uehling J."/>
            <person name="Grigoriev I.V."/>
            <person name="Vagvolgyi C."/>
            <person name="Papp T."/>
            <person name="Martin F.M."/>
            <person name="Miettinen O."/>
            <person name="Hibbett D.S."/>
            <person name="Nagy L.G."/>
        </authorList>
    </citation>
    <scope>NUCLEOTIDE SEQUENCE [LARGE SCALE GENOMIC DNA]</scope>
    <source>
        <strain evidence="1 2">CBS 962.96</strain>
    </source>
</reference>
<gene>
    <name evidence="1" type="ORF">K435DRAFT_62386</name>
</gene>
<dbReference type="AlphaFoldDB" id="A0A4S8MU32"/>
<evidence type="ECO:0000313" key="2">
    <source>
        <dbReference type="Proteomes" id="UP000297245"/>
    </source>
</evidence>